<dbReference type="Pfam" id="PF05685">
    <property type="entry name" value="Uma2"/>
    <property type="match status" value="1"/>
</dbReference>
<sequence length="228" mass="25632">MAGVGDDRDPPPGGDDMSALPVEEEPIEPAPSPRVWPVPPPEGWTADDLDRIPDLPPHTELIDGSLIFMSPQRILHMILISLLEQRLKDQAPPAMWVLREISTVISAKNRPLPDLMIVDARKIKSRKDASVPVEAVSLAVEVVSPDSELRDRERKPRLYAEAGIQHFWRIELEEDESAVAYVYELDPATKQYSPSGVFREHLKVTVPFNIDVDLAELDEVRLPEELED</sequence>
<evidence type="ECO:0000313" key="4">
    <source>
        <dbReference type="Proteomes" id="UP001165685"/>
    </source>
</evidence>
<keyword evidence="3" id="KW-0255">Endonuclease</keyword>
<dbReference type="RefSeq" id="WP_270679307.1">
    <property type="nucleotide sequence ID" value="NZ_JAQFWP010000039.1"/>
</dbReference>
<dbReference type="CDD" id="cd06260">
    <property type="entry name" value="DUF820-like"/>
    <property type="match status" value="1"/>
</dbReference>
<protein>
    <submittedName>
        <fullName evidence="3">Uma2 family endonuclease</fullName>
    </submittedName>
</protein>
<feature type="compositionally biased region" description="Basic and acidic residues" evidence="1">
    <location>
        <begin position="1"/>
        <end position="10"/>
    </location>
</feature>
<feature type="region of interest" description="Disordered" evidence="1">
    <location>
        <begin position="1"/>
        <end position="45"/>
    </location>
</feature>
<feature type="domain" description="Putative restriction endonuclease" evidence="2">
    <location>
        <begin position="48"/>
        <end position="201"/>
    </location>
</feature>
<dbReference type="InterPro" id="IPR011335">
    <property type="entry name" value="Restrct_endonuc-II-like"/>
</dbReference>
<accession>A0ABT4TPU4</accession>
<dbReference type="Proteomes" id="UP001165685">
    <property type="component" value="Unassembled WGS sequence"/>
</dbReference>
<keyword evidence="4" id="KW-1185">Reference proteome</keyword>
<evidence type="ECO:0000256" key="1">
    <source>
        <dbReference type="SAM" id="MobiDB-lite"/>
    </source>
</evidence>
<evidence type="ECO:0000313" key="3">
    <source>
        <dbReference type="EMBL" id="MDA2806671.1"/>
    </source>
</evidence>
<dbReference type="Gene3D" id="3.90.1570.10">
    <property type="entry name" value="tt1808, chain A"/>
    <property type="match status" value="1"/>
</dbReference>
<dbReference type="InterPro" id="IPR008538">
    <property type="entry name" value="Uma2"/>
</dbReference>
<evidence type="ECO:0000259" key="2">
    <source>
        <dbReference type="Pfam" id="PF05685"/>
    </source>
</evidence>
<gene>
    <name evidence="3" type="ORF">O4U47_19335</name>
</gene>
<name>A0ABT4TPU4_9ACTN</name>
<reference evidence="3" key="1">
    <citation type="submission" date="2023-01" db="EMBL/GenBank/DDBJ databases">
        <title>Draft genome sequence of Nocardiopsis sp. LSu2-4 isolated from halophytes.</title>
        <authorList>
            <person name="Duangmal K."/>
            <person name="Chantavorakit T."/>
        </authorList>
    </citation>
    <scope>NUCLEOTIDE SEQUENCE</scope>
    <source>
        <strain evidence="3">LSu2-4</strain>
    </source>
</reference>
<proteinExistence type="predicted"/>
<dbReference type="EMBL" id="JAQFWP010000039">
    <property type="protein sequence ID" value="MDA2806671.1"/>
    <property type="molecule type" value="Genomic_DNA"/>
</dbReference>
<dbReference type="GO" id="GO:0004519">
    <property type="term" value="F:endonuclease activity"/>
    <property type="evidence" value="ECO:0007669"/>
    <property type="project" value="UniProtKB-KW"/>
</dbReference>
<dbReference type="InterPro" id="IPR012296">
    <property type="entry name" value="Nuclease_put_TT1808"/>
</dbReference>
<keyword evidence="3" id="KW-0378">Hydrolase</keyword>
<comment type="caution">
    <text evidence="3">The sequence shown here is derived from an EMBL/GenBank/DDBJ whole genome shotgun (WGS) entry which is preliminary data.</text>
</comment>
<dbReference type="PANTHER" id="PTHR35400:SF3">
    <property type="entry name" value="SLL1072 PROTEIN"/>
    <property type="match status" value="1"/>
</dbReference>
<feature type="compositionally biased region" description="Pro residues" evidence="1">
    <location>
        <begin position="28"/>
        <end position="42"/>
    </location>
</feature>
<dbReference type="SUPFAM" id="SSF52980">
    <property type="entry name" value="Restriction endonuclease-like"/>
    <property type="match status" value="1"/>
</dbReference>
<keyword evidence="3" id="KW-0540">Nuclease</keyword>
<dbReference type="PANTHER" id="PTHR35400">
    <property type="entry name" value="SLR1083 PROTEIN"/>
    <property type="match status" value="1"/>
</dbReference>
<organism evidence="3 4">
    <name type="scientific">Nocardiopsis suaedae</name>
    <dbReference type="NCBI Taxonomy" id="3018444"/>
    <lineage>
        <taxon>Bacteria</taxon>
        <taxon>Bacillati</taxon>
        <taxon>Actinomycetota</taxon>
        <taxon>Actinomycetes</taxon>
        <taxon>Streptosporangiales</taxon>
        <taxon>Nocardiopsidaceae</taxon>
        <taxon>Nocardiopsis</taxon>
    </lineage>
</organism>